<keyword evidence="6" id="KW-0809">Transit peptide</keyword>
<dbReference type="SUPFAM" id="SSF57802">
    <property type="entry name" value="Rubredoxin-like"/>
    <property type="match status" value="1"/>
</dbReference>
<accession>A0A167R2C3</accession>
<evidence type="ECO:0000256" key="11">
    <source>
        <dbReference type="PIRSR" id="PIRSR602124-2"/>
    </source>
</evidence>
<reference evidence="13 14" key="1">
    <citation type="journal article" date="2016" name="Mol. Biol. Evol.">
        <title>Comparative Genomics of Early-Diverging Mushroom-Forming Fungi Provides Insights into the Origins of Lignocellulose Decay Capabilities.</title>
        <authorList>
            <person name="Nagy L.G."/>
            <person name="Riley R."/>
            <person name="Tritt A."/>
            <person name="Adam C."/>
            <person name="Daum C."/>
            <person name="Floudas D."/>
            <person name="Sun H."/>
            <person name="Yadav J.S."/>
            <person name="Pangilinan J."/>
            <person name="Larsson K.H."/>
            <person name="Matsuura K."/>
            <person name="Barry K."/>
            <person name="Labutti K."/>
            <person name="Kuo R."/>
            <person name="Ohm R.A."/>
            <person name="Bhattacharya S.S."/>
            <person name="Shirouzu T."/>
            <person name="Yoshinaga Y."/>
            <person name="Martin F.M."/>
            <person name="Grigoriev I.V."/>
            <person name="Hibbett D.S."/>
        </authorList>
    </citation>
    <scope>NUCLEOTIDE SEQUENCE [LARGE SCALE GENOMIC DNA]</scope>
    <source>
        <strain evidence="13 14">TUFC12733</strain>
    </source>
</reference>
<evidence type="ECO:0000313" key="14">
    <source>
        <dbReference type="Proteomes" id="UP000076738"/>
    </source>
</evidence>
<dbReference type="GO" id="GO:0045277">
    <property type="term" value="C:respiratory chain complex IV"/>
    <property type="evidence" value="ECO:0007669"/>
    <property type="project" value="InterPro"/>
</dbReference>
<keyword evidence="8" id="KW-0472">Membrane</keyword>
<dbReference type="EMBL" id="KV417269">
    <property type="protein sequence ID" value="KZP00481.1"/>
    <property type="molecule type" value="Genomic_DNA"/>
</dbReference>
<keyword evidence="4" id="KW-0999">Mitochondrion inner membrane</keyword>
<dbReference type="PROSITE" id="PS51359">
    <property type="entry name" value="COX5B_2"/>
    <property type="match status" value="1"/>
</dbReference>
<feature type="binding site" evidence="11">
    <location>
        <position position="139"/>
    </location>
    <ligand>
        <name>Zn(2+)</name>
        <dbReference type="ChEBI" id="CHEBI:29105"/>
    </ligand>
</feature>
<feature type="binding site" evidence="11">
    <location>
        <position position="115"/>
    </location>
    <ligand>
        <name>Zn(2+)</name>
        <dbReference type="ChEBI" id="CHEBI:29105"/>
    </ligand>
</feature>
<evidence type="ECO:0000256" key="2">
    <source>
        <dbReference type="ARBA" id="ARBA00010292"/>
    </source>
</evidence>
<evidence type="ECO:0000256" key="1">
    <source>
        <dbReference type="ARBA" id="ARBA00004443"/>
    </source>
</evidence>
<comment type="similarity">
    <text evidence="2">Belongs to the cytochrome c oxidase subunit 5B family.</text>
</comment>
<evidence type="ECO:0000256" key="5">
    <source>
        <dbReference type="ARBA" id="ARBA00022833"/>
    </source>
</evidence>
<dbReference type="OrthoDB" id="242766at2759"/>
<dbReference type="Pfam" id="PF01215">
    <property type="entry name" value="COX5B"/>
    <property type="match status" value="1"/>
</dbReference>
<dbReference type="FunFam" id="2.60.11.10:FF:000003">
    <property type="entry name" value="Cytochrome c oxidase subunit IV"/>
    <property type="match status" value="1"/>
</dbReference>
<dbReference type="GO" id="GO:0005743">
    <property type="term" value="C:mitochondrial inner membrane"/>
    <property type="evidence" value="ECO:0007669"/>
    <property type="project" value="UniProtKB-SubCell"/>
</dbReference>
<evidence type="ECO:0000256" key="10">
    <source>
        <dbReference type="ARBA" id="ARBA00070613"/>
    </source>
</evidence>
<dbReference type="InterPro" id="IPR036972">
    <property type="entry name" value="Cyt_c_oxidase_su5b_sf"/>
</dbReference>
<dbReference type="InterPro" id="IPR002124">
    <property type="entry name" value="Cyt_c_oxidase_su5b"/>
</dbReference>
<dbReference type="GO" id="GO:0006123">
    <property type="term" value="P:mitochondrial electron transport, cytochrome c to oxygen"/>
    <property type="evidence" value="ECO:0007669"/>
    <property type="project" value="InterPro"/>
</dbReference>
<gene>
    <name evidence="13" type="ORF">CALVIDRAFT_533488</name>
</gene>
<evidence type="ECO:0000256" key="9">
    <source>
        <dbReference type="ARBA" id="ARBA00031366"/>
    </source>
</evidence>
<dbReference type="Proteomes" id="UP000076738">
    <property type="component" value="Unassembled WGS sequence"/>
</dbReference>
<keyword evidence="14" id="KW-1185">Reference proteome</keyword>
<keyword evidence="7" id="KW-0496">Mitochondrion</keyword>
<keyword evidence="3 11" id="KW-0479">Metal-binding</keyword>
<evidence type="ECO:0000256" key="3">
    <source>
        <dbReference type="ARBA" id="ARBA00022723"/>
    </source>
</evidence>
<evidence type="ECO:0000256" key="6">
    <source>
        <dbReference type="ARBA" id="ARBA00022946"/>
    </source>
</evidence>
<evidence type="ECO:0000256" key="12">
    <source>
        <dbReference type="SAM" id="MobiDB-lite"/>
    </source>
</evidence>
<dbReference type="AlphaFoldDB" id="A0A167R2C3"/>
<dbReference type="PANTHER" id="PTHR10122">
    <property type="entry name" value="CYTOCHROME C OXIDASE SUBUNIT 5B, MITOCHONDRIAL"/>
    <property type="match status" value="1"/>
</dbReference>
<feature type="binding site" evidence="11">
    <location>
        <position position="142"/>
    </location>
    <ligand>
        <name>Zn(2+)</name>
        <dbReference type="ChEBI" id="CHEBI:29105"/>
    </ligand>
</feature>
<dbReference type="Gene3D" id="2.60.11.10">
    <property type="entry name" value="Cytochrome c oxidase, subunit Vb"/>
    <property type="match status" value="1"/>
</dbReference>
<dbReference type="PANTHER" id="PTHR10122:SF0">
    <property type="entry name" value="CYTOCHROME C OXIDASE SUBUNIT 5B, ISOFORM A-RELATED"/>
    <property type="match status" value="1"/>
</dbReference>
<evidence type="ECO:0000313" key="13">
    <source>
        <dbReference type="EMBL" id="KZP00481.1"/>
    </source>
</evidence>
<name>A0A167R2C3_CALVF</name>
<dbReference type="CDD" id="cd00924">
    <property type="entry name" value="Cyt_c_Oxidase_Vb"/>
    <property type="match status" value="1"/>
</dbReference>
<evidence type="ECO:0000256" key="8">
    <source>
        <dbReference type="ARBA" id="ARBA00023136"/>
    </source>
</evidence>
<proteinExistence type="inferred from homology"/>
<sequence>MFSLLRARAVTAAPRMTPRVLRAAPALRTLSTTALRKSDDHGHAQPPTALHGEGSGPGQVPTDVDQATGLERLQMLGQIEGIDVFDQSPLEMTRMGTMADPVLVDTLSDERIVGCTGFPADSHDTLWLAASIQAGKARCPECGCVYQLHDLRPQLEEVGDHGAAHAH</sequence>
<dbReference type="GO" id="GO:0046872">
    <property type="term" value="F:metal ion binding"/>
    <property type="evidence" value="ECO:0007669"/>
    <property type="project" value="UniProtKB-KW"/>
</dbReference>
<feature type="region of interest" description="Disordered" evidence="12">
    <location>
        <begin position="34"/>
        <end position="64"/>
    </location>
</feature>
<organism evidence="13 14">
    <name type="scientific">Calocera viscosa (strain TUFC12733)</name>
    <dbReference type="NCBI Taxonomy" id="1330018"/>
    <lineage>
        <taxon>Eukaryota</taxon>
        <taxon>Fungi</taxon>
        <taxon>Dikarya</taxon>
        <taxon>Basidiomycota</taxon>
        <taxon>Agaricomycotina</taxon>
        <taxon>Dacrymycetes</taxon>
        <taxon>Dacrymycetales</taxon>
        <taxon>Dacrymycetaceae</taxon>
        <taxon>Calocera</taxon>
    </lineage>
</organism>
<comment type="subcellular location">
    <subcellularLocation>
        <location evidence="1">Mitochondrion inner membrane</location>
        <topology evidence="1">Peripheral membrane protein</topology>
        <orientation evidence="1">Matrix side</orientation>
    </subcellularLocation>
</comment>
<protein>
    <recommendedName>
        <fullName evidence="10">Cytochrome c oxidase subunit 4, mitochondrial</fullName>
    </recommendedName>
    <alternativeName>
        <fullName evidence="9">Cytochrome c oxidase polypeptide IV</fullName>
    </alternativeName>
</protein>
<evidence type="ECO:0000256" key="7">
    <source>
        <dbReference type="ARBA" id="ARBA00023128"/>
    </source>
</evidence>
<keyword evidence="5 11" id="KW-0862">Zinc</keyword>
<feature type="binding site" evidence="11">
    <location>
        <position position="123"/>
    </location>
    <ligand>
        <name>Zn(2+)</name>
        <dbReference type="ChEBI" id="CHEBI:29105"/>
    </ligand>
</feature>
<evidence type="ECO:0000256" key="4">
    <source>
        <dbReference type="ARBA" id="ARBA00022792"/>
    </source>
</evidence>